<dbReference type="InterPro" id="IPR035992">
    <property type="entry name" value="Ricin_B-like_lectins"/>
</dbReference>
<evidence type="ECO:0000259" key="2">
    <source>
        <dbReference type="SMART" id="SM00458"/>
    </source>
</evidence>
<reference evidence="4" key="1">
    <citation type="submission" date="2017-03" db="EMBL/GenBank/DDBJ databases">
        <authorList>
            <person name="Lund M.B."/>
        </authorList>
    </citation>
    <scope>NUCLEOTIDE SEQUENCE [LARGE SCALE GENOMIC DNA]</scope>
</reference>
<dbReference type="Gene3D" id="2.80.10.50">
    <property type="match status" value="11"/>
</dbReference>
<comment type="caution">
    <text evidence="3">The sequence shown here is derived from an EMBL/GenBank/DDBJ whole genome shotgun (WGS) entry which is preliminary data.</text>
</comment>
<dbReference type="CDD" id="cd00161">
    <property type="entry name" value="beta-trefoil_Ricin-like"/>
    <property type="match status" value="5"/>
</dbReference>
<gene>
    <name evidence="3" type="ORF">B5766_11410</name>
</gene>
<name>A0A2A6FP75_9MICO</name>
<feature type="domain" description="Ricin B lectin" evidence="2">
    <location>
        <begin position="583"/>
        <end position="716"/>
    </location>
</feature>
<evidence type="ECO:0000313" key="3">
    <source>
        <dbReference type="EMBL" id="PDQ34411.1"/>
    </source>
</evidence>
<protein>
    <recommendedName>
        <fullName evidence="2">Ricin B lectin domain-containing protein</fullName>
    </recommendedName>
</protein>
<dbReference type="Pfam" id="PF14200">
    <property type="entry name" value="RicinB_lectin_2"/>
    <property type="match status" value="4"/>
</dbReference>
<dbReference type="Proteomes" id="UP000219994">
    <property type="component" value="Unassembled WGS sequence"/>
</dbReference>
<dbReference type="AlphaFoldDB" id="A0A2A6FP75"/>
<sequence>MRTFMKPARKKAPASVFTLILVAASLAAGVVVSEPTSASAVAAADFNPGNIINDAVFTNKNSMSVQQIQDFLNRKVPTCDTNGSQIRSGSQTRAQYGSSIGYPPPYTCLKDFSENGKTGAQIIYDVSQQYSINPQVLIVLLQKEQGLITDSWPYSRQYRSATGFGCPDTADCNVRYYGFTNQVSRAGYMFRSILNNDPDWYTPYVLGNNYVRWNPDVSCGGTTVNIQNRATQALYNYTPYQPNQAALNAGYGTGDSCSAYGNRNFWLYFNDWFGSTQGSGSPALTNLWIPDGAYTVNTPGGLALDVSQSGNSDGTATQIYAANGSGSQVWQFTRQSDGSYTISNPQSGKYLDVAGASGISGAKTQIWTGNGTCAQKWSLVASGAYYSLVSNCSGKALDVTSGVLTSGTKLQIWDQNGTDAQAWQLTSLAPAPTIDGTYRLTIPGGIALDVAGGQLTDGAAAQIYTDNGTGAQAWQFTRQPDGTYTIRNPQSDKYLDVAGASDINGGKVQIWTGNGTCAQKWSLVASGAYYSLVSNCSGKALDVTSGVLTSGTKLQIWERNGTDAQAWQLTSLAPAPATVADGTYRLKTTGGMALDVASGQLTNGAAAQIYTDNGTGAQAWQFTRQPDGTYTIRNPQSDKYLDVAGASGINGGKVQIWTGNGTCAQKWSLTAQNNNYILVSSCSGKVLDVAGGGTAPGTRVQIWGQNGTGAQSWTLTSLPPPAPPRSTSPSDNAVIDGTYRLKTPWGMALDVTASSRTMGTPVQTWNENGTGAQEWQVTRQTDGFYTLRNPGSDMYLDVRGGSTQSGTGVQIWPGNATCAQKWDIVPNGTGFALLSACSQNTSQKAALDVTAANPAAGTRVQIWVQNSTPAQTWTFAATG</sequence>
<dbReference type="SMART" id="SM00458">
    <property type="entry name" value="RICIN"/>
    <property type="match status" value="4"/>
</dbReference>
<feature type="signal peptide" evidence="1">
    <location>
        <begin position="1"/>
        <end position="27"/>
    </location>
</feature>
<dbReference type="SUPFAM" id="SSF50370">
    <property type="entry name" value="Ricin B-like lectins"/>
    <property type="match status" value="4"/>
</dbReference>
<feature type="domain" description="Ricin B lectin" evidence="2">
    <location>
        <begin position="292"/>
        <end position="426"/>
    </location>
</feature>
<keyword evidence="1" id="KW-0732">Signal</keyword>
<feature type="domain" description="Ricin B lectin" evidence="2">
    <location>
        <begin position="737"/>
        <end position="876"/>
    </location>
</feature>
<organism evidence="3 4">
    <name type="scientific">Candidatus Lumbricidiphila eiseniae</name>
    <dbReference type="NCBI Taxonomy" id="1969409"/>
    <lineage>
        <taxon>Bacteria</taxon>
        <taxon>Bacillati</taxon>
        <taxon>Actinomycetota</taxon>
        <taxon>Actinomycetes</taxon>
        <taxon>Micrococcales</taxon>
        <taxon>Microbacteriaceae</taxon>
        <taxon>Candidatus Lumbricidiphila</taxon>
    </lineage>
</organism>
<dbReference type="EMBL" id="NAEP01000053">
    <property type="protein sequence ID" value="PDQ34411.1"/>
    <property type="molecule type" value="Genomic_DNA"/>
</dbReference>
<feature type="domain" description="Ricin B lectin" evidence="2">
    <location>
        <begin position="436"/>
        <end position="570"/>
    </location>
</feature>
<dbReference type="PROSITE" id="PS50231">
    <property type="entry name" value="RICIN_B_LECTIN"/>
    <property type="match status" value="4"/>
</dbReference>
<feature type="chain" id="PRO_5038707683" description="Ricin B lectin domain-containing protein" evidence="1">
    <location>
        <begin position="28"/>
        <end position="879"/>
    </location>
</feature>
<dbReference type="InterPro" id="IPR000772">
    <property type="entry name" value="Ricin_B_lectin"/>
</dbReference>
<evidence type="ECO:0000256" key="1">
    <source>
        <dbReference type="SAM" id="SignalP"/>
    </source>
</evidence>
<proteinExistence type="predicted"/>
<evidence type="ECO:0000313" key="4">
    <source>
        <dbReference type="Proteomes" id="UP000219994"/>
    </source>
</evidence>
<accession>A0A2A6FP75</accession>